<evidence type="ECO:0000313" key="6">
    <source>
        <dbReference type="Proteomes" id="UP000605848"/>
    </source>
</evidence>
<feature type="transmembrane region" description="Helical" evidence="3">
    <location>
        <begin position="321"/>
        <end position="342"/>
    </location>
</feature>
<keyword evidence="2" id="KW-0175">Coiled coil</keyword>
<dbReference type="InterPro" id="IPR036457">
    <property type="entry name" value="PPM-type-like_dom_sf"/>
</dbReference>
<dbReference type="Gene3D" id="6.10.340.10">
    <property type="match status" value="1"/>
</dbReference>
<protein>
    <submittedName>
        <fullName evidence="5">SpoIIE family protein phosphatase</fullName>
    </submittedName>
</protein>
<reference evidence="5" key="1">
    <citation type="submission" date="2021-01" db="EMBL/GenBank/DDBJ databases">
        <title>Microvirga sp.</title>
        <authorList>
            <person name="Kim M.K."/>
        </authorList>
    </citation>
    <scope>NUCLEOTIDE SEQUENCE</scope>
    <source>
        <strain evidence="5">5420S-16</strain>
    </source>
</reference>
<keyword evidence="6" id="KW-1185">Reference proteome</keyword>
<dbReference type="InterPro" id="IPR052016">
    <property type="entry name" value="Bact_Sigma-Reg"/>
</dbReference>
<gene>
    <name evidence="5" type="ORF">JKG68_21170</name>
</gene>
<keyword evidence="1" id="KW-0378">Hydrolase</keyword>
<dbReference type="AlphaFoldDB" id="A0A936Z8T4"/>
<comment type="caution">
    <text evidence="5">The sequence shown here is derived from an EMBL/GenBank/DDBJ whole genome shotgun (WGS) entry which is preliminary data.</text>
</comment>
<evidence type="ECO:0000256" key="3">
    <source>
        <dbReference type="SAM" id="Phobius"/>
    </source>
</evidence>
<dbReference type="GO" id="GO:0007165">
    <property type="term" value="P:signal transduction"/>
    <property type="evidence" value="ECO:0007669"/>
    <property type="project" value="InterPro"/>
</dbReference>
<accession>A0A936Z8T4</accession>
<dbReference type="PANTHER" id="PTHR43156:SF2">
    <property type="entry name" value="STAGE II SPORULATION PROTEIN E"/>
    <property type="match status" value="1"/>
</dbReference>
<keyword evidence="3" id="KW-1133">Transmembrane helix</keyword>
<name>A0A936Z8T4_9HYPH</name>
<dbReference type="CDD" id="cd06225">
    <property type="entry name" value="HAMP"/>
    <property type="match status" value="1"/>
</dbReference>
<dbReference type="Pfam" id="PF00672">
    <property type="entry name" value="HAMP"/>
    <property type="match status" value="1"/>
</dbReference>
<dbReference type="Gene3D" id="3.60.40.10">
    <property type="entry name" value="PPM-type phosphatase domain"/>
    <property type="match status" value="1"/>
</dbReference>
<dbReference type="SUPFAM" id="SSF158472">
    <property type="entry name" value="HAMP domain-like"/>
    <property type="match status" value="1"/>
</dbReference>
<organism evidence="5 6">
    <name type="scientific">Microvirga aerilata</name>
    <dbReference type="NCBI Taxonomy" id="670292"/>
    <lineage>
        <taxon>Bacteria</taxon>
        <taxon>Pseudomonadati</taxon>
        <taxon>Pseudomonadota</taxon>
        <taxon>Alphaproteobacteria</taxon>
        <taxon>Hyphomicrobiales</taxon>
        <taxon>Methylobacteriaceae</taxon>
        <taxon>Microvirga</taxon>
    </lineage>
</organism>
<dbReference type="RefSeq" id="WP_202063344.1">
    <property type="nucleotide sequence ID" value="NZ_JAEQMY010000042.1"/>
</dbReference>
<keyword evidence="3" id="KW-0812">Transmembrane</keyword>
<dbReference type="InterPro" id="IPR001932">
    <property type="entry name" value="PPM-type_phosphatase-like_dom"/>
</dbReference>
<dbReference type="PROSITE" id="PS50885">
    <property type="entry name" value="HAMP"/>
    <property type="match status" value="1"/>
</dbReference>
<evidence type="ECO:0000256" key="2">
    <source>
        <dbReference type="SAM" id="Coils"/>
    </source>
</evidence>
<keyword evidence="3" id="KW-0472">Membrane</keyword>
<feature type="domain" description="HAMP" evidence="4">
    <location>
        <begin position="344"/>
        <end position="397"/>
    </location>
</feature>
<dbReference type="GO" id="GO:0016791">
    <property type="term" value="F:phosphatase activity"/>
    <property type="evidence" value="ECO:0007669"/>
    <property type="project" value="TreeGrafter"/>
</dbReference>
<dbReference type="PANTHER" id="PTHR43156">
    <property type="entry name" value="STAGE II SPORULATION PROTEIN E-RELATED"/>
    <property type="match status" value="1"/>
</dbReference>
<sequence length="664" mass="72984">MKIRHILLILTAFLGAALLVAVAVQIRNEILKYQTAQRMVASNAVREQLLLGTDALASERSQAYVLLIREAGESDKLYKLREARRRVDALLSAAEAEIGRTKASLSNTNGSLASLVRIREEIGTLRGQVDGYLAPDQPLRGFEFAPRWFQQASRLVEELQSSRMTLLQRERPLDPVLRTEANLRAFAAILSESIARNQALVTHALVRMAETGSLELDAISQNAGRAGLAWELIDGQLAVPLSEKVEKAVSSTHEDYSTTFAPLQRSLLAAFIGRVPPALSPDQWYDMTERSLRSVALMQQELLTSSRERLEAELSRAQRTVALWSALLLLGIAAVITSALVVRRRVVQPLEGLSDAMLKLADNDLTTPLPRLTRADEIGAMNDALRVFKANAIQRQRAQSEKQLLHARLRDAYRQLRKDLEAAAVIQSTMLPAAATLGDVRYRGLFRPSSLIAGDTYNVVRRTDGGIGFFQVDVAGHGAPAALVSVACHHTLSQAILTRTQGTHLEEIAAQINEDWPEDLPYFTMILGEIDPRGQRASIVQAGHPSPLVIRRGGTVELIGDGGFPVGMISSASYERLEFDFGPGDRLLIFSDGLVEAENQEGEQFSEARLRQLVGENATGTTPAVLETLDGVLRKWRGSETLDDDLSVLMLERLPERTQADAVH</sequence>
<dbReference type="SMART" id="SM00331">
    <property type="entry name" value="PP2C_SIG"/>
    <property type="match status" value="1"/>
</dbReference>
<dbReference type="InterPro" id="IPR003660">
    <property type="entry name" value="HAMP_dom"/>
</dbReference>
<dbReference type="EMBL" id="JAEQMY010000042">
    <property type="protein sequence ID" value="MBL0406473.1"/>
    <property type="molecule type" value="Genomic_DNA"/>
</dbReference>
<dbReference type="SMART" id="SM00304">
    <property type="entry name" value="HAMP"/>
    <property type="match status" value="1"/>
</dbReference>
<evidence type="ECO:0000256" key="1">
    <source>
        <dbReference type="ARBA" id="ARBA00022801"/>
    </source>
</evidence>
<feature type="coiled-coil region" evidence="2">
    <location>
        <begin position="300"/>
        <end position="327"/>
    </location>
</feature>
<dbReference type="Pfam" id="PF07228">
    <property type="entry name" value="SpoIIE"/>
    <property type="match status" value="1"/>
</dbReference>
<dbReference type="GO" id="GO:0016020">
    <property type="term" value="C:membrane"/>
    <property type="evidence" value="ECO:0007669"/>
    <property type="project" value="InterPro"/>
</dbReference>
<dbReference type="Proteomes" id="UP000605848">
    <property type="component" value="Unassembled WGS sequence"/>
</dbReference>
<proteinExistence type="predicted"/>
<evidence type="ECO:0000313" key="5">
    <source>
        <dbReference type="EMBL" id="MBL0406473.1"/>
    </source>
</evidence>
<evidence type="ECO:0000259" key="4">
    <source>
        <dbReference type="PROSITE" id="PS50885"/>
    </source>
</evidence>